<dbReference type="EMBL" id="BAAANJ010000004">
    <property type="protein sequence ID" value="GAA1807685.1"/>
    <property type="molecule type" value="Genomic_DNA"/>
</dbReference>
<keyword evidence="7" id="KW-1185">Reference proteome</keyword>
<protein>
    <submittedName>
        <fullName evidence="6">TetR-like C-terminal domain-containing protein</fullName>
    </submittedName>
</protein>
<evidence type="ECO:0000256" key="2">
    <source>
        <dbReference type="ARBA" id="ARBA00023125"/>
    </source>
</evidence>
<organism evidence="6 7">
    <name type="scientific">Agromyces neolithicus</name>
    <dbReference type="NCBI Taxonomy" id="269420"/>
    <lineage>
        <taxon>Bacteria</taxon>
        <taxon>Bacillati</taxon>
        <taxon>Actinomycetota</taxon>
        <taxon>Actinomycetes</taxon>
        <taxon>Micrococcales</taxon>
        <taxon>Microbacteriaceae</taxon>
        <taxon>Agromyces</taxon>
    </lineage>
</organism>
<evidence type="ECO:0000313" key="6">
    <source>
        <dbReference type="EMBL" id="GAA1807685.1"/>
    </source>
</evidence>
<feature type="DNA-binding region" description="H-T-H motif" evidence="4">
    <location>
        <begin position="28"/>
        <end position="47"/>
    </location>
</feature>
<name>A0ABN2M2X3_9MICO</name>
<evidence type="ECO:0000256" key="3">
    <source>
        <dbReference type="ARBA" id="ARBA00023163"/>
    </source>
</evidence>
<dbReference type="SUPFAM" id="SSF48498">
    <property type="entry name" value="Tetracyclin repressor-like, C-terminal domain"/>
    <property type="match status" value="1"/>
</dbReference>
<dbReference type="InterPro" id="IPR001647">
    <property type="entry name" value="HTH_TetR"/>
</dbReference>
<dbReference type="RefSeq" id="WP_344295053.1">
    <property type="nucleotide sequence ID" value="NZ_BAAANJ010000004.1"/>
</dbReference>
<evidence type="ECO:0000259" key="5">
    <source>
        <dbReference type="PROSITE" id="PS50977"/>
    </source>
</evidence>
<dbReference type="InterPro" id="IPR009057">
    <property type="entry name" value="Homeodomain-like_sf"/>
</dbReference>
<sequence>MPRANLTTAVIQSAAADIADGDGYDAITISTIARRFGVQPASLYSHVRDLAAVKEGVQELALGELADRVAVAIAGRATTDALHGFADAHRRYATDRPGCWTAVQRPATETTVKSDAAARLSAQLLAVVSGYRLPASELVHAARFVAASVNGYLALNRVGAFDHRTPNPDTSWTRTIAAVDTALSAWPTEETENP</sequence>
<evidence type="ECO:0000313" key="7">
    <source>
        <dbReference type="Proteomes" id="UP001500002"/>
    </source>
</evidence>
<dbReference type="InterPro" id="IPR036271">
    <property type="entry name" value="Tet_transcr_reg_TetR-rel_C_sf"/>
</dbReference>
<dbReference type="Gene3D" id="1.10.10.60">
    <property type="entry name" value="Homeodomain-like"/>
    <property type="match status" value="1"/>
</dbReference>
<dbReference type="Gene3D" id="1.10.357.10">
    <property type="entry name" value="Tetracycline Repressor, domain 2"/>
    <property type="match status" value="1"/>
</dbReference>
<comment type="caution">
    <text evidence="6">The sequence shown here is derived from an EMBL/GenBank/DDBJ whole genome shotgun (WGS) entry which is preliminary data.</text>
</comment>
<dbReference type="Proteomes" id="UP001500002">
    <property type="component" value="Unassembled WGS sequence"/>
</dbReference>
<proteinExistence type="predicted"/>
<accession>A0ABN2M2X3</accession>
<keyword evidence="1" id="KW-0805">Transcription regulation</keyword>
<reference evidence="6 7" key="1">
    <citation type="journal article" date="2019" name="Int. J. Syst. Evol. Microbiol.">
        <title>The Global Catalogue of Microorganisms (GCM) 10K type strain sequencing project: providing services to taxonomists for standard genome sequencing and annotation.</title>
        <authorList>
            <consortium name="The Broad Institute Genomics Platform"/>
            <consortium name="The Broad Institute Genome Sequencing Center for Infectious Disease"/>
            <person name="Wu L."/>
            <person name="Ma J."/>
        </authorList>
    </citation>
    <scope>NUCLEOTIDE SEQUENCE [LARGE SCALE GENOMIC DNA]</scope>
    <source>
        <strain evidence="6 7">JCM 14322</strain>
    </source>
</reference>
<keyword evidence="2 4" id="KW-0238">DNA-binding</keyword>
<dbReference type="SUPFAM" id="SSF46689">
    <property type="entry name" value="Homeodomain-like"/>
    <property type="match status" value="1"/>
</dbReference>
<dbReference type="PROSITE" id="PS50977">
    <property type="entry name" value="HTH_TETR_2"/>
    <property type="match status" value="1"/>
</dbReference>
<evidence type="ECO:0000256" key="4">
    <source>
        <dbReference type="PROSITE-ProRule" id="PRU00335"/>
    </source>
</evidence>
<dbReference type="InterPro" id="IPR025996">
    <property type="entry name" value="MT1864/Rv1816-like_C"/>
</dbReference>
<evidence type="ECO:0000256" key="1">
    <source>
        <dbReference type="ARBA" id="ARBA00023015"/>
    </source>
</evidence>
<dbReference type="Pfam" id="PF13305">
    <property type="entry name" value="TetR_C_33"/>
    <property type="match status" value="1"/>
</dbReference>
<gene>
    <name evidence="6" type="ORF">GCM10009749_15090</name>
</gene>
<keyword evidence="3" id="KW-0804">Transcription</keyword>
<feature type="domain" description="HTH tetR-type" evidence="5">
    <location>
        <begin position="5"/>
        <end position="65"/>
    </location>
</feature>